<proteinExistence type="predicted"/>
<dbReference type="Pfam" id="PF07484">
    <property type="entry name" value="Collar"/>
    <property type="match status" value="1"/>
</dbReference>
<dbReference type="KEGG" id="vg:9887550"/>
<name>E3T4R8_CROVB</name>
<keyword evidence="3" id="KW-1185">Reference proteome</keyword>
<organismHost>
    <name type="scientific">Cafeteria roenbergensis</name>
    <name type="common">Marine flagellate</name>
    <dbReference type="NCBI Taxonomy" id="33653"/>
</organismHost>
<dbReference type="OrthoDB" id="3294at10239"/>
<reference evidence="2 3" key="1">
    <citation type="journal article" date="2010" name="Proc. Natl. Acad. Sci. U.S.A.">
        <title>Giant virus with a remarkable complement of genes infects marine zooplankton.</title>
        <authorList>
            <person name="Fischer M.G."/>
            <person name="Allen M.J."/>
            <person name="Wilson W.H."/>
            <person name="Suttle C.A."/>
        </authorList>
    </citation>
    <scope>NUCLEOTIDE SEQUENCE [LARGE SCALE GENOMIC DNA]</scope>
    <source>
        <strain evidence="2 3">BV-PW1</strain>
    </source>
</reference>
<evidence type="ECO:0000259" key="1">
    <source>
        <dbReference type="Pfam" id="PF07484"/>
    </source>
</evidence>
<evidence type="ECO:0000313" key="2">
    <source>
        <dbReference type="EMBL" id="ADO67181.1"/>
    </source>
</evidence>
<sequence>MSTDLLKLLHNNREKSITALSAVSNTRIMRLNRKTKNLYRDEDLENFGLGKEEPVYRCDVLGSSNVTGDYYVNAQLLIPVGTIFPFAGANAPTGYLVCDGSDISRNTYARLFSIIANTYGPGNGETTFSLPDLRGRTLIGVGTGSGLTPRNLADIGGTETHTLTLNEIPQHSHNVEVSNLVHKDGADTVGNPDATGDELNLKNSISNTFTSGGINGRTNPNVASDAHNNMQPFMTINYIIRY</sequence>
<dbReference type="GeneID" id="9887550"/>
<dbReference type="InterPro" id="IPR011083">
    <property type="entry name" value="Phage_tail_collar_dom"/>
</dbReference>
<dbReference type="SUPFAM" id="SSF88874">
    <property type="entry name" value="Receptor-binding domain of short tail fibre protein gp12"/>
    <property type="match status" value="1"/>
</dbReference>
<protein>
    <recommendedName>
        <fullName evidence="1">Phage tail collar domain-containing protein</fullName>
    </recommendedName>
</protein>
<organism evidence="2 3">
    <name type="scientific">Cafeteria roenbergensis virus (strain BV-PW1)</name>
    <name type="common">CroV</name>
    <dbReference type="NCBI Taxonomy" id="693272"/>
    <lineage>
        <taxon>Viruses</taxon>
        <taxon>Varidnaviria</taxon>
        <taxon>Bamfordvirae</taxon>
        <taxon>Nucleocytoviricota</taxon>
        <taxon>Megaviricetes</taxon>
        <taxon>Imitervirales</taxon>
        <taxon>Mimiviridae</taxon>
        <taxon>Aliimimivirinae</taxon>
        <taxon>Rheavirus</taxon>
        <taxon>Rheavirus sinusmexicani</taxon>
    </lineage>
</organism>
<dbReference type="InterPro" id="IPR037053">
    <property type="entry name" value="Phage_tail_collar_dom_sf"/>
</dbReference>
<feature type="domain" description="Phage tail collar" evidence="1">
    <location>
        <begin position="81"/>
        <end position="137"/>
    </location>
</feature>
<dbReference type="Gene3D" id="3.90.1340.10">
    <property type="entry name" value="Phage tail collar domain"/>
    <property type="match status" value="1"/>
</dbReference>
<gene>
    <name evidence="2" type="ORF">crov148</name>
</gene>
<dbReference type="RefSeq" id="YP_003969780.1">
    <property type="nucleotide sequence ID" value="NC_014637.1"/>
</dbReference>
<dbReference type="Proteomes" id="UP000029781">
    <property type="component" value="Segment"/>
</dbReference>
<accession>E3T4R8</accession>
<dbReference type="EMBL" id="GU244497">
    <property type="protein sequence ID" value="ADO67181.1"/>
    <property type="molecule type" value="Genomic_DNA"/>
</dbReference>
<evidence type="ECO:0000313" key="3">
    <source>
        <dbReference type="Proteomes" id="UP000029781"/>
    </source>
</evidence>